<keyword evidence="2" id="KW-1185">Reference proteome</keyword>
<dbReference type="EMBL" id="MCGN01000006">
    <property type="protein sequence ID" value="ORY95394.1"/>
    <property type="molecule type" value="Genomic_DNA"/>
</dbReference>
<evidence type="ECO:0008006" key="3">
    <source>
        <dbReference type="Google" id="ProtNLM"/>
    </source>
</evidence>
<reference evidence="1 2" key="1">
    <citation type="submission" date="2016-07" db="EMBL/GenBank/DDBJ databases">
        <title>Pervasive Adenine N6-methylation of Active Genes in Fungi.</title>
        <authorList>
            <consortium name="DOE Joint Genome Institute"/>
            <person name="Mondo S.J."/>
            <person name="Dannebaum R.O."/>
            <person name="Kuo R.C."/>
            <person name="Labutti K."/>
            <person name="Haridas S."/>
            <person name="Kuo A."/>
            <person name="Salamov A."/>
            <person name="Ahrendt S.R."/>
            <person name="Lipzen A."/>
            <person name="Sullivan W."/>
            <person name="Andreopoulos W.B."/>
            <person name="Clum A."/>
            <person name="Lindquist E."/>
            <person name="Daum C."/>
            <person name="Ramamoorthy G.K."/>
            <person name="Gryganskyi A."/>
            <person name="Culley D."/>
            <person name="Magnuson J.K."/>
            <person name="James T.Y."/>
            <person name="O'Malley M.A."/>
            <person name="Stajich J.E."/>
            <person name="Spatafora J.W."/>
            <person name="Visel A."/>
            <person name="Grigoriev I.V."/>
        </authorList>
    </citation>
    <scope>NUCLEOTIDE SEQUENCE [LARGE SCALE GENOMIC DNA]</scope>
    <source>
        <strain evidence="1 2">NRRL 2496</strain>
    </source>
</reference>
<dbReference type="Proteomes" id="UP000242180">
    <property type="component" value="Unassembled WGS sequence"/>
</dbReference>
<organism evidence="1 2">
    <name type="scientific">Syncephalastrum racemosum</name>
    <name type="common">Filamentous fungus</name>
    <dbReference type="NCBI Taxonomy" id="13706"/>
    <lineage>
        <taxon>Eukaryota</taxon>
        <taxon>Fungi</taxon>
        <taxon>Fungi incertae sedis</taxon>
        <taxon>Mucoromycota</taxon>
        <taxon>Mucoromycotina</taxon>
        <taxon>Mucoromycetes</taxon>
        <taxon>Mucorales</taxon>
        <taxon>Syncephalastraceae</taxon>
        <taxon>Syncephalastrum</taxon>
    </lineage>
</organism>
<evidence type="ECO:0000313" key="1">
    <source>
        <dbReference type="EMBL" id="ORY95394.1"/>
    </source>
</evidence>
<dbReference type="AlphaFoldDB" id="A0A1X2HB16"/>
<dbReference type="InParanoid" id="A0A1X2HB16"/>
<gene>
    <name evidence="1" type="ORF">BCR43DRAFT_440613</name>
</gene>
<sequence>TATDIRKAIENRGYKCVYLPAHSQNTVEQLWMVRKSKSKREKLLGTCATFKILS</sequence>
<dbReference type="OrthoDB" id="2266637at2759"/>
<evidence type="ECO:0000313" key="2">
    <source>
        <dbReference type="Proteomes" id="UP000242180"/>
    </source>
</evidence>
<comment type="caution">
    <text evidence="1">The sequence shown here is derived from an EMBL/GenBank/DDBJ whole genome shotgun (WGS) entry which is preliminary data.</text>
</comment>
<name>A0A1X2HB16_SYNRA</name>
<accession>A0A1X2HB16</accession>
<protein>
    <recommendedName>
        <fullName evidence="3">Tc1-like transposase DDE domain-containing protein</fullName>
    </recommendedName>
</protein>
<feature type="non-terminal residue" evidence="1">
    <location>
        <position position="1"/>
    </location>
</feature>
<proteinExistence type="predicted"/>